<organism evidence="2 3">
    <name type="scientific">Dankookia rubra</name>
    <dbReference type="NCBI Taxonomy" id="1442381"/>
    <lineage>
        <taxon>Bacteria</taxon>
        <taxon>Pseudomonadati</taxon>
        <taxon>Pseudomonadota</taxon>
        <taxon>Alphaproteobacteria</taxon>
        <taxon>Acetobacterales</taxon>
        <taxon>Roseomonadaceae</taxon>
        <taxon>Dankookia</taxon>
    </lineage>
</organism>
<dbReference type="InterPro" id="IPR043519">
    <property type="entry name" value="NT_sf"/>
</dbReference>
<sequence>MRGPRAFAARMRGAPFWAIIHGPSSGDSIRCGTPELPERVRHNPRMNPSAACQPGFEHSGKEVARAGDVIASGLAWSPDTEDRIRRAFQVAHGWREFHSFPMRSVRYSVVHHMKAAGVHGITAARLKRMQAIRGKLLRAPRKLNQLQDLAGCRAILDDIRDVRELVAALRTDLRHELHWEDDYIAGPKTDGYRSHHLIVAFRAKNGAERRYDGRRVEVQIRTRLQHAWATAVEAVGLFRGEGLKNREGSAEWLRLFAFVSAEFAEAEGCPPTPGIPGKAERIAEIRRLAAELDAPRHLEQIRHGVRGTDLALDPNYKPTHFLIRYDHATATVRVEPHSAPRMATASYESAEVRGDQLGAGERQTVVLVEVDKIQSLKAAYPNYFGDVEEFGRQLAQITEDGAATEYAVPARQPPKHKLAPYGDLSWLRGSRLDRSFRR</sequence>
<dbReference type="SUPFAM" id="SSF81301">
    <property type="entry name" value="Nucleotidyltransferase"/>
    <property type="match status" value="1"/>
</dbReference>
<accession>A0A4R5QFU5</accession>
<keyword evidence="3" id="KW-1185">Reference proteome</keyword>
<dbReference type="Pfam" id="PF04607">
    <property type="entry name" value="RelA_SpoT"/>
    <property type="match status" value="1"/>
</dbReference>
<dbReference type="PANTHER" id="PTHR47837">
    <property type="entry name" value="GTP PYROPHOSPHOKINASE YJBM"/>
    <property type="match status" value="1"/>
</dbReference>
<dbReference type="GO" id="GO:0015969">
    <property type="term" value="P:guanosine tetraphosphate metabolic process"/>
    <property type="evidence" value="ECO:0007669"/>
    <property type="project" value="InterPro"/>
</dbReference>
<dbReference type="CDD" id="cd05399">
    <property type="entry name" value="NT_Rel-Spo_like"/>
    <property type="match status" value="1"/>
</dbReference>
<dbReference type="AlphaFoldDB" id="A0A4R5QFU5"/>
<dbReference type="PANTHER" id="PTHR47837:SF1">
    <property type="entry name" value="GTP PYROPHOSPHOKINASE YJBM"/>
    <property type="match status" value="1"/>
</dbReference>
<dbReference type="Proteomes" id="UP000295096">
    <property type="component" value="Unassembled WGS sequence"/>
</dbReference>
<evidence type="ECO:0000313" key="3">
    <source>
        <dbReference type="Proteomes" id="UP000295096"/>
    </source>
</evidence>
<evidence type="ECO:0000313" key="2">
    <source>
        <dbReference type="EMBL" id="TDH62120.1"/>
    </source>
</evidence>
<dbReference type="EMBL" id="SMSJ01000014">
    <property type="protein sequence ID" value="TDH62120.1"/>
    <property type="molecule type" value="Genomic_DNA"/>
</dbReference>
<gene>
    <name evidence="2" type="ORF">E2C06_13140</name>
</gene>
<protein>
    <recommendedName>
        <fullName evidence="1">RelA/SpoT domain-containing protein</fullName>
    </recommendedName>
</protein>
<comment type="caution">
    <text evidence="2">The sequence shown here is derived from an EMBL/GenBank/DDBJ whole genome shotgun (WGS) entry which is preliminary data.</text>
</comment>
<dbReference type="InterPro" id="IPR007685">
    <property type="entry name" value="RelA_SpoT"/>
</dbReference>
<name>A0A4R5QFU5_9PROT</name>
<dbReference type="OrthoDB" id="9789634at2"/>
<feature type="domain" description="RelA/SpoT" evidence="1">
    <location>
        <begin position="124"/>
        <end position="243"/>
    </location>
</feature>
<dbReference type="Gene3D" id="3.30.460.10">
    <property type="entry name" value="Beta Polymerase, domain 2"/>
    <property type="match status" value="1"/>
</dbReference>
<dbReference type="InterPro" id="IPR052366">
    <property type="entry name" value="GTP_Pyrophosphokinase"/>
</dbReference>
<dbReference type="SMART" id="SM00954">
    <property type="entry name" value="RelA_SpoT"/>
    <property type="match status" value="1"/>
</dbReference>
<evidence type="ECO:0000259" key="1">
    <source>
        <dbReference type="SMART" id="SM00954"/>
    </source>
</evidence>
<proteinExistence type="predicted"/>
<reference evidence="2 3" key="1">
    <citation type="journal article" date="2016" name="J. Microbiol.">
        <title>Dankookia rubra gen. nov., sp. nov., an alphaproteobacterium isolated from sediment of a shallow stream.</title>
        <authorList>
            <person name="Kim W.H."/>
            <person name="Kim D.H."/>
            <person name="Kang K."/>
            <person name="Ahn T.Y."/>
        </authorList>
    </citation>
    <scope>NUCLEOTIDE SEQUENCE [LARGE SCALE GENOMIC DNA]</scope>
    <source>
        <strain evidence="2 3">JCM30602</strain>
    </source>
</reference>